<dbReference type="GO" id="GO:0005829">
    <property type="term" value="C:cytosol"/>
    <property type="evidence" value="ECO:0007669"/>
    <property type="project" value="UniProtKB-SubCell"/>
</dbReference>
<accession>G9Y9X7</accession>
<reference evidence="5 6" key="1">
    <citation type="submission" date="2011-08" db="EMBL/GenBank/DDBJ databases">
        <authorList>
            <person name="Weinstock G."/>
            <person name="Sodergren E."/>
            <person name="Clifton S."/>
            <person name="Fulton L."/>
            <person name="Fulton B."/>
            <person name="Courtney L."/>
            <person name="Fronick C."/>
            <person name="Harrison M."/>
            <person name="Strong C."/>
            <person name="Farmer C."/>
            <person name="Delahaunty K."/>
            <person name="Markovic C."/>
            <person name="Hall O."/>
            <person name="Minx P."/>
            <person name="Tomlinson C."/>
            <person name="Mitreva M."/>
            <person name="Hou S."/>
            <person name="Chen J."/>
            <person name="Wollam A."/>
            <person name="Pepin K.H."/>
            <person name="Johnson M."/>
            <person name="Bhonagiri V."/>
            <person name="Zhang X."/>
            <person name="Suruliraj S."/>
            <person name="Warren W."/>
            <person name="Chinwalla A."/>
            <person name="Mardis E.R."/>
            <person name="Wilson R.K."/>
        </authorList>
    </citation>
    <scope>NUCLEOTIDE SEQUENCE [LARGE SCALE GENOMIC DNA]</scope>
    <source>
        <strain evidence="5 6">ATCC 51873</strain>
    </source>
</reference>
<comment type="caution">
    <text evidence="5">The sequence shown here is derived from an EMBL/GenBank/DDBJ whole genome shotgun (WGS) entry which is preliminary data.</text>
</comment>
<dbReference type="GO" id="GO:0042597">
    <property type="term" value="C:periplasmic space"/>
    <property type="evidence" value="ECO:0007669"/>
    <property type="project" value="UniProtKB-SubCell"/>
</dbReference>
<dbReference type="EMBL" id="AGCI01000076">
    <property type="protein sequence ID" value="EHM40558.1"/>
    <property type="molecule type" value="Genomic_DNA"/>
</dbReference>
<organism evidence="5 6">
    <name type="scientific">Hafnia alvei ATCC 51873</name>
    <dbReference type="NCBI Taxonomy" id="1002364"/>
    <lineage>
        <taxon>Bacteria</taxon>
        <taxon>Pseudomonadati</taxon>
        <taxon>Pseudomonadota</taxon>
        <taxon>Gammaproteobacteria</taxon>
        <taxon>Enterobacterales</taxon>
        <taxon>Hafniaceae</taxon>
        <taxon>Hafnia</taxon>
    </lineage>
</organism>
<keyword evidence="2" id="KW-0732">Signal</keyword>
<keyword evidence="1 4" id="KW-0963">Cytoplasm</keyword>
<dbReference type="GO" id="GO:0045182">
    <property type="term" value="F:translation regulator activity"/>
    <property type="evidence" value="ECO:0007669"/>
    <property type="project" value="InterPro"/>
</dbReference>
<dbReference type="HAMAP" id="MF_01332">
    <property type="entry name" value="SecM"/>
    <property type="match status" value="1"/>
</dbReference>
<evidence type="ECO:0000256" key="1">
    <source>
        <dbReference type="ARBA" id="ARBA00022490"/>
    </source>
</evidence>
<dbReference type="Proteomes" id="UP000005959">
    <property type="component" value="Unassembled WGS sequence"/>
</dbReference>
<dbReference type="InterPro" id="IPR009502">
    <property type="entry name" value="SecM"/>
</dbReference>
<comment type="function">
    <text evidence="4">Regulates secA expression by translational coupling of the secM secA operon. Translational pausing at a specific Pro residue 5 residues before the end of the protein may allow disruption of a mRNA repressor helix that normally suppresses secA translation initiation.</text>
</comment>
<dbReference type="PATRIC" id="fig|1002364.3.peg.3081"/>
<sequence>MSIGDNNGKIFRICVVETRKFNVIGILNRWRQFGRRYFWPHLLWGMVAATLGVPNALANTEQTKVADPSTSLQRLINAHNTNEFSWLQASKRRGSFQSIDYWHQHALRTAIRHLSYRMTPQVTASEPANDIQVDELHAQQLVLLSSLSSLLTLQPAITPSTPVLLMPKLDTAPNAHAPALWVAQVQGIRAGPQLSYI</sequence>
<evidence type="ECO:0000256" key="4">
    <source>
        <dbReference type="HAMAP-Rule" id="MF_01332"/>
    </source>
</evidence>
<name>G9Y9X7_HAFAL</name>
<dbReference type="Pfam" id="PF06558">
    <property type="entry name" value="SecM"/>
    <property type="match status" value="1"/>
</dbReference>
<gene>
    <name evidence="4" type="primary">secM</name>
    <name evidence="5" type="ORF">HMPREF0454_03396</name>
</gene>
<evidence type="ECO:0000256" key="2">
    <source>
        <dbReference type="ARBA" id="ARBA00022729"/>
    </source>
</evidence>
<proteinExistence type="inferred from homology"/>
<evidence type="ECO:0000313" key="5">
    <source>
        <dbReference type="EMBL" id="EHM40558.1"/>
    </source>
</evidence>
<protein>
    <recommendedName>
        <fullName evidence="4">Secretion monitor</fullName>
    </recommendedName>
</protein>
<dbReference type="HOGENOM" id="CLU_108853_0_0_6"/>
<comment type="subcellular location">
    <subcellularLocation>
        <location evidence="4">Cytoplasm</location>
        <location evidence="4">Cytosol</location>
    </subcellularLocation>
    <subcellularLocation>
        <location evidence="4">Periplasm</location>
    </subcellularLocation>
    <text evidence="4">The active form is cytosolic, while the periplasmic form is rapidly degraded, mainly by the tail-specific protease.</text>
</comment>
<evidence type="ECO:0000256" key="3">
    <source>
        <dbReference type="ARBA" id="ARBA00022764"/>
    </source>
</evidence>
<dbReference type="NCBIfam" id="NF002799">
    <property type="entry name" value="PRK02943.1-1"/>
    <property type="match status" value="1"/>
</dbReference>
<dbReference type="AlphaFoldDB" id="G9Y9X7"/>
<keyword evidence="3 4" id="KW-0574">Periplasm</keyword>
<evidence type="ECO:0000313" key="6">
    <source>
        <dbReference type="Proteomes" id="UP000005959"/>
    </source>
</evidence>
<comment type="similarity">
    <text evidence="4">Belongs to the SecM family.</text>
</comment>